<reference evidence="1" key="1">
    <citation type="journal article" date="2015" name="Nature">
        <title>Complex archaea that bridge the gap between prokaryotes and eukaryotes.</title>
        <authorList>
            <person name="Spang A."/>
            <person name="Saw J.H."/>
            <person name="Jorgensen S.L."/>
            <person name="Zaremba-Niedzwiedzka K."/>
            <person name="Martijn J."/>
            <person name="Lind A.E."/>
            <person name="van Eijk R."/>
            <person name="Schleper C."/>
            <person name="Guy L."/>
            <person name="Ettema T.J."/>
        </authorList>
    </citation>
    <scope>NUCLEOTIDE SEQUENCE</scope>
</reference>
<comment type="caution">
    <text evidence="1">The sequence shown here is derived from an EMBL/GenBank/DDBJ whole genome shotgun (WGS) entry which is preliminary data.</text>
</comment>
<dbReference type="AlphaFoldDB" id="A0A0F9NFT5"/>
<dbReference type="EMBL" id="LAZR01004206">
    <property type="protein sequence ID" value="KKN10777.1"/>
    <property type="molecule type" value="Genomic_DNA"/>
</dbReference>
<accession>A0A0F9NFT5</accession>
<proteinExistence type="predicted"/>
<evidence type="ECO:0000313" key="1">
    <source>
        <dbReference type="EMBL" id="KKN10777.1"/>
    </source>
</evidence>
<name>A0A0F9NFT5_9ZZZZ</name>
<organism evidence="1">
    <name type="scientific">marine sediment metagenome</name>
    <dbReference type="NCBI Taxonomy" id="412755"/>
    <lineage>
        <taxon>unclassified sequences</taxon>
        <taxon>metagenomes</taxon>
        <taxon>ecological metagenomes</taxon>
    </lineage>
</organism>
<sequence length="492" mass="51296">MTLTTTINRNDYVATSAQTVFAYAFRILADADLDVYVEGVLKTLTTDYTVSGAGDAGGGNVTFTSGVTLDEAVAIIRGVAQTQDTDYTASGPFTANDHETALDKNMMISQDIDEKLARAVKFIVSSTLSAIAAPEGSSASDRKGKIWGWDNTNGTALALFASTVVDAVSVIATKGDIVQGNASGAAAKLAIGANGSLLEVVSGLLAYVTAPTIADFTNGNHDHSNAANAGSIAGILTAPVNYRSGLNCKQASTVIITVEAGVIDVDGTTVTKTADTTLNLTTATDWVDDTSDQAVSTYGYIYINAAGKIEIDDVEADESDTSGNTSGILRYNDTGTDTTDRRMIGWFFMNSTGSGELFDYEVGNLKDGDIANAVTRTDSTNDTIDDTVYGTDLTNTTIHFYSSGRGIVEINCLIKFSNVNTAGREVRARINDGAGIATSEASIIVHATGGNFSITPVHSEVYAQGTTTFFVASVVNAGNATVADKTISITEN</sequence>
<protein>
    <submittedName>
        <fullName evidence="1">Uncharacterized protein</fullName>
    </submittedName>
</protein>
<gene>
    <name evidence="1" type="ORF">LCGC14_1033150</name>
</gene>